<evidence type="ECO:0000313" key="5">
    <source>
        <dbReference type="Proteomes" id="UP000248395"/>
    </source>
</evidence>
<dbReference type="FunFam" id="1.10.8.350:FF:000001">
    <property type="entry name" value="Lytic murein transglycosylase B"/>
    <property type="match status" value="1"/>
</dbReference>
<dbReference type="Pfam" id="PF13406">
    <property type="entry name" value="SLT_2"/>
    <property type="match status" value="1"/>
</dbReference>
<dbReference type="InterPro" id="IPR031304">
    <property type="entry name" value="SLT_2"/>
</dbReference>
<evidence type="ECO:0000259" key="3">
    <source>
        <dbReference type="Pfam" id="PF13406"/>
    </source>
</evidence>
<dbReference type="Gene3D" id="1.10.8.350">
    <property type="entry name" value="Bacterial muramidase"/>
    <property type="match status" value="1"/>
</dbReference>
<dbReference type="Gene3D" id="1.10.530.10">
    <property type="match status" value="1"/>
</dbReference>
<dbReference type="SUPFAM" id="SSF53955">
    <property type="entry name" value="Lysozyme-like"/>
    <property type="match status" value="1"/>
</dbReference>
<sequence length="349" mass="38580">MKRLLMAAALAGGVMSSLAQADAAFLARPDVQRYIDEQVASGVFNRPELEAVFANVEIKPNIIAILDKPSTARPWYQFRSSFYNERLLKNGVAFWQQHAATLQRAEQVYGVPPEMVVAILGIETNYGRNTGSFRLADALSTIAFNYPRRAEYFRGELTEFLKLAKEERIDPLSLKGSYAGAMGLPQFMPSSFRKWAVDFDGSGHRDIWNNVDDAIGSVAHYFQLQGWRHGDDVIVPAAVQPGVDVSALVADKFNLHLTVGELKARGVLPQAQVADHVQAVLVPLETAPGVTEYWLGLNNFYVITRYNKSTLYAKVAQELADELRLRYLNTQALQAAQPAATPAEPTPAP</sequence>
<dbReference type="GO" id="GO:0008933">
    <property type="term" value="F:peptidoglycan lytic transglycosylase activity"/>
    <property type="evidence" value="ECO:0007669"/>
    <property type="project" value="TreeGrafter"/>
</dbReference>
<dbReference type="InterPro" id="IPR043426">
    <property type="entry name" value="MltB-like"/>
</dbReference>
<evidence type="ECO:0000256" key="1">
    <source>
        <dbReference type="PIRSR" id="PIRSR611757-1"/>
    </source>
</evidence>
<keyword evidence="2" id="KW-0732">Signal</keyword>
<comment type="caution">
    <text evidence="4">The sequence shown here is derived from an EMBL/GenBank/DDBJ whole genome shotgun (WGS) entry which is preliminary data.</text>
</comment>
<dbReference type="InterPro" id="IPR023346">
    <property type="entry name" value="Lysozyme-like_dom_sf"/>
</dbReference>
<dbReference type="NCBIfam" id="TIGR02282">
    <property type="entry name" value="MltB"/>
    <property type="match status" value="1"/>
</dbReference>
<dbReference type="Proteomes" id="UP000248395">
    <property type="component" value="Unassembled WGS sequence"/>
</dbReference>
<reference evidence="4 5" key="1">
    <citation type="submission" date="2018-05" db="EMBL/GenBank/DDBJ databases">
        <title>Genomic Encyclopedia of Type Strains, Phase IV (KMG-IV): sequencing the most valuable type-strain genomes for metagenomic binning, comparative biology and taxonomic classification.</title>
        <authorList>
            <person name="Goeker M."/>
        </authorList>
    </citation>
    <scope>NUCLEOTIDE SEQUENCE [LARGE SCALE GENOMIC DNA]</scope>
    <source>
        <strain evidence="4 5">DSM 25134</strain>
    </source>
</reference>
<dbReference type="CDD" id="cd13399">
    <property type="entry name" value="Slt35-like"/>
    <property type="match status" value="1"/>
</dbReference>
<keyword evidence="5" id="KW-1185">Reference proteome</keyword>
<dbReference type="InterPro" id="IPR011757">
    <property type="entry name" value="Lytic_transglycosylase_MltB"/>
</dbReference>
<dbReference type="AlphaFoldDB" id="A0A318JV50"/>
<evidence type="ECO:0000256" key="2">
    <source>
        <dbReference type="SAM" id="SignalP"/>
    </source>
</evidence>
<dbReference type="OrthoDB" id="9772911at2"/>
<dbReference type="RefSeq" id="WP_059286997.1">
    <property type="nucleotide sequence ID" value="NZ_LNQU01000133.1"/>
</dbReference>
<name>A0A318JV50_9NEIS</name>
<feature type="active site" evidence="1">
    <location>
        <position position="123"/>
    </location>
</feature>
<feature type="domain" description="Transglycosylase SLT" evidence="3">
    <location>
        <begin position="30"/>
        <end position="321"/>
    </location>
</feature>
<proteinExistence type="predicted"/>
<gene>
    <name evidence="4" type="ORF">DFR38_10675</name>
</gene>
<evidence type="ECO:0000313" key="4">
    <source>
        <dbReference type="EMBL" id="PXX48704.1"/>
    </source>
</evidence>
<dbReference type="EMBL" id="QJKC01000006">
    <property type="protein sequence ID" value="PXX48704.1"/>
    <property type="molecule type" value="Genomic_DNA"/>
</dbReference>
<dbReference type="PANTHER" id="PTHR30163">
    <property type="entry name" value="MEMBRANE-BOUND LYTIC MUREIN TRANSGLYCOSYLASE B"/>
    <property type="match status" value="1"/>
</dbReference>
<feature type="chain" id="PRO_5016281496" evidence="2">
    <location>
        <begin position="22"/>
        <end position="349"/>
    </location>
</feature>
<feature type="signal peptide" evidence="2">
    <location>
        <begin position="1"/>
        <end position="21"/>
    </location>
</feature>
<organism evidence="4 5">
    <name type="scientific">Aquitalea magnusonii</name>
    <dbReference type="NCBI Taxonomy" id="332411"/>
    <lineage>
        <taxon>Bacteria</taxon>
        <taxon>Pseudomonadati</taxon>
        <taxon>Pseudomonadota</taxon>
        <taxon>Betaproteobacteria</taxon>
        <taxon>Neisseriales</taxon>
        <taxon>Chromobacteriaceae</taxon>
        <taxon>Aquitalea</taxon>
    </lineage>
</organism>
<accession>A0A318JV50</accession>
<protein>
    <submittedName>
        <fullName evidence="4">Membrane-bound lytic murein transglycosylase B</fullName>
    </submittedName>
</protein>
<dbReference type="GO" id="GO:0009253">
    <property type="term" value="P:peptidoglycan catabolic process"/>
    <property type="evidence" value="ECO:0007669"/>
    <property type="project" value="TreeGrafter"/>
</dbReference>
<dbReference type="PANTHER" id="PTHR30163:SF9">
    <property type="entry name" value="MEMBRANE-BOUND LYTIC MUREIN TRANSGLYCOSYLASE B"/>
    <property type="match status" value="1"/>
</dbReference>